<comment type="function">
    <text evidence="15">Digests double-stranded RNA. Involved in the processing of primary rRNA transcript to yield the immediate precursors to the large and small rRNAs (23S and 16S). Processes some mRNAs, and tRNAs when they are encoded in the rRNA operon. Processes pre-crRNA and tracrRNA of type II CRISPR loci if present in the organism.</text>
</comment>
<feature type="domain" description="DRBM" evidence="16">
    <location>
        <begin position="145"/>
        <end position="215"/>
    </location>
</feature>
<evidence type="ECO:0000256" key="3">
    <source>
        <dbReference type="ARBA" id="ARBA00010183"/>
    </source>
</evidence>
<dbReference type="EMBL" id="VWXX01000007">
    <property type="protein sequence ID" value="KAA6185882.1"/>
    <property type="molecule type" value="Genomic_DNA"/>
</dbReference>
<proteinExistence type="inferred from homology"/>
<dbReference type="InterPro" id="IPR014720">
    <property type="entry name" value="dsRBD_dom"/>
</dbReference>
<keyword evidence="19" id="KW-1185">Reference proteome</keyword>
<comment type="similarity">
    <text evidence="3">Belongs to the ribonuclease III family.</text>
</comment>
<keyword evidence="11 15" id="KW-0255">Endonuclease</keyword>
<dbReference type="GO" id="GO:0010468">
    <property type="term" value="P:regulation of gene expression"/>
    <property type="evidence" value="ECO:0007669"/>
    <property type="project" value="TreeGrafter"/>
</dbReference>
<dbReference type="InterPro" id="IPR011907">
    <property type="entry name" value="RNase_III"/>
</dbReference>
<dbReference type="GO" id="GO:0005737">
    <property type="term" value="C:cytoplasm"/>
    <property type="evidence" value="ECO:0007669"/>
    <property type="project" value="UniProtKB-SubCell"/>
</dbReference>
<keyword evidence="8 15" id="KW-0819">tRNA processing</keyword>
<evidence type="ECO:0000256" key="8">
    <source>
        <dbReference type="ARBA" id="ARBA00022694"/>
    </source>
</evidence>
<dbReference type="SUPFAM" id="SSF54768">
    <property type="entry name" value="dsRNA-binding domain-like"/>
    <property type="match status" value="1"/>
</dbReference>
<comment type="catalytic activity">
    <reaction evidence="1 15">
        <text>Endonucleolytic cleavage to 5'-phosphomonoester.</text>
        <dbReference type="EC" id="3.1.26.3"/>
    </reaction>
</comment>
<evidence type="ECO:0000259" key="17">
    <source>
        <dbReference type="PROSITE" id="PS50142"/>
    </source>
</evidence>
<evidence type="ECO:0000256" key="13">
    <source>
        <dbReference type="ARBA" id="ARBA00022842"/>
    </source>
</evidence>
<dbReference type="GO" id="GO:0003725">
    <property type="term" value="F:double-stranded RNA binding"/>
    <property type="evidence" value="ECO:0007669"/>
    <property type="project" value="TreeGrafter"/>
</dbReference>
<keyword evidence="13 15" id="KW-0460">Magnesium</keyword>
<comment type="caution">
    <text evidence="18">The sequence shown here is derived from an EMBL/GenBank/DDBJ whole genome shotgun (WGS) entry which is preliminary data.</text>
</comment>
<keyword evidence="5 15" id="KW-0963">Cytoplasm</keyword>
<dbReference type="GO" id="GO:0006364">
    <property type="term" value="P:rRNA processing"/>
    <property type="evidence" value="ECO:0007669"/>
    <property type="project" value="UniProtKB-UniRule"/>
</dbReference>
<dbReference type="PROSITE" id="PS00517">
    <property type="entry name" value="RNASE_3_1"/>
    <property type="match status" value="1"/>
</dbReference>
<dbReference type="FunFam" id="3.30.160.20:FF:000003">
    <property type="entry name" value="Ribonuclease 3"/>
    <property type="match status" value="1"/>
</dbReference>
<gene>
    <name evidence="15" type="primary">rnc</name>
    <name evidence="18" type="ORF">F2Q65_07035</name>
</gene>
<dbReference type="SMART" id="SM00358">
    <property type="entry name" value="DSRM"/>
    <property type="match status" value="1"/>
</dbReference>
<keyword evidence="6 15" id="KW-0698">rRNA processing</keyword>
<dbReference type="HAMAP" id="MF_00104">
    <property type="entry name" value="RNase_III"/>
    <property type="match status" value="1"/>
</dbReference>
<keyword evidence="10 15" id="KW-0479">Metal-binding</keyword>
<evidence type="ECO:0000256" key="14">
    <source>
        <dbReference type="ARBA" id="ARBA00022884"/>
    </source>
</evidence>
<dbReference type="SUPFAM" id="SSF69065">
    <property type="entry name" value="RNase III domain-like"/>
    <property type="match status" value="1"/>
</dbReference>
<evidence type="ECO:0000313" key="18">
    <source>
        <dbReference type="EMBL" id="KAA6185882.1"/>
    </source>
</evidence>
<evidence type="ECO:0000256" key="9">
    <source>
        <dbReference type="ARBA" id="ARBA00022722"/>
    </source>
</evidence>
<dbReference type="PANTHER" id="PTHR11207">
    <property type="entry name" value="RIBONUCLEASE III"/>
    <property type="match status" value="1"/>
</dbReference>
<feature type="binding site" evidence="15">
    <location>
        <position position="107"/>
    </location>
    <ligand>
        <name>Mg(2+)</name>
        <dbReference type="ChEBI" id="CHEBI:18420"/>
    </ligand>
</feature>
<organism evidence="18 19">
    <name type="scientific">Thiohalocapsa marina</name>
    <dbReference type="NCBI Taxonomy" id="424902"/>
    <lineage>
        <taxon>Bacteria</taxon>
        <taxon>Pseudomonadati</taxon>
        <taxon>Pseudomonadota</taxon>
        <taxon>Gammaproteobacteria</taxon>
        <taxon>Chromatiales</taxon>
        <taxon>Chromatiaceae</taxon>
        <taxon>Thiohalocapsa</taxon>
    </lineage>
</organism>
<dbReference type="FunFam" id="1.10.1520.10:FF:000001">
    <property type="entry name" value="Ribonuclease 3"/>
    <property type="match status" value="1"/>
</dbReference>
<name>A0A5M8FST3_9GAMM</name>
<feature type="binding site" evidence="15">
    <location>
        <position position="31"/>
    </location>
    <ligand>
        <name>Mg(2+)</name>
        <dbReference type="ChEBI" id="CHEBI:18420"/>
    </ligand>
</feature>
<evidence type="ECO:0000256" key="1">
    <source>
        <dbReference type="ARBA" id="ARBA00000109"/>
    </source>
</evidence>
<comment type="cofactor">
    <cofactor evidence="15">
        <name>Mg(2+)</name>
        <dbReference type="ChEBI" id="CHEBI:18420"/>
    </cofactor>
</comment>
<dbReference type="AlphaFoldDB" id="A0A5M8FST3"/>
<dbReference type="PROSITE" id="PS50137">
    <property type="entry name" value="DS_RBD"/>
    <property type="match status" value="1"/>
</dbReference>
<protein>
    <recommendedName>
        <fullName evidence="15">Ribonuclease 3</fullName>
        <ecNumber evidence="15">3.1.26.3</ecNumber>
    </recommendedName>
    <alternativeName>
        <fullName evidence="15">Ribonuclease III</fullName>
        <shortName evidence="15">RNase III</shortName>
    </alternativeName>
</protein>
<dbReference type="Gene3D" id="1.10.1520.10">
    <property type="entry name" value="Ribonuclease III domain"/>
    <property type="match status" value="1"/>
</dbReference>
<dbReference type="SMART" id="SM00535">
    <property type="entry name" value="RIBOc"/>
    <property type="match status" value="1"/>
</dbReference>
<keyword evidence="12 15" id="KW-0378">Hydrolase</keyword>
<evidence type="ECO:0000256" key="11">
    <source>
        <dbReference type="ARBA" id="ARBA00022759"/>
    </source>
</evidence>
<feature type="active site" evidence="15">
    <location>
        <position position="107"/>
    </location>
</feature>
<dbReference type="Proteomes" id="UP000322981">
    <property type="component" value="Unassembled WGS sequence"/>
</dbReference>
<feature type="active site" evidence="15">
    <location>
        <position position="35"/>
    </location>
</feature>
<evidence type="ECO:0000256" key="7">
    <source>
        <dbReference type="ARBA" id="ARBA00022664"/>
    </source>
</evidence>
<dbReference type="Pfam" id="PF14622">
    <property type="entry name" value="Ribonucleas_3_3"/>
    <property type="match status" value="1"/>
</dbReference>
<keyword evidence="9 15" id="KW-0540">Nuclease</keyword>
<evidence type="ECO:0000256" key="6">
    <source>
        <dbReference type="ARBA" id="ARBA00022552"/>
    </source>
</evidence>
<evidence type="ECO:0000313" key="19">
    <source>
        <dbReference type="Proteomes" id="UP000322981"/>
    </source>
</evidence>
<dbReference type="NCBIfam" id="TIGR02191">
    <property type="entry name" value="RNaseIII"/>
    <property type="match status" value="1"/>
</dbReference>
<dbReference type="GO" id="GO:0019843">
    <property type="term" value="F:rRNA binding"/>
    <property type="evidence" value="ECO:0007669"/>
    <property type="project" value="UniProtKB-KW"/>
</dbReference>
<comment type="subcellular location">
    <subcellularLocation>
        <location evidence="2 15">Cytoplasm</location>
    </subcellularLocation>
</comment>
<dbReference type="Pfam" id="PF00035">
    <property type="entry name" value="dsrm"/>
    <property type="match status" value="1"/>
</dbReference>
<evidence type="ECO:0000256" key="5">
    <source>
        <dbReference type="ARBA" id="ARBA00022490"/>
    </source>
</evidence>
<dbReference type="GO" id="GO:0042802">
    <property type="term" value="F:identical protein binding"/>
    <property type="evidence" value="ECO:0007669"/>
    <property type="project" value="UniProtKB-ARBA"/>
</dbReference>
<evidence type="ECO:0000256" key="2">
    <source>
        <dbReference type="ARBA" id="ARBA00004496"/>
    </source>
</evidence>
<feature type="domain" description="RNase III" evidence="17">
    <location>
        <begin position="1"/>
        <end position="118"/>
    </location>
</feature>
<evidence type="ECO:0000259" key="16">
    <source>
        <dbReference type="PROSITE" id="PS50137"/>
    </source>
</evidence>
<evidence type="ECO:0000256" key="4">
    <source>
        <dbReference type="ARBA" id="ARBA00011738"/>
    </source>
</evidence>
<dbReference type="PANTHER" id="PTHR11207:SF0">
    <property type="entry name" value="RIBONUCLEASE 3"/>
    <property type="match status" value="1"/>
</dbReference>
<dbReference type="CDD" id="cd10845">
    <property type="entry name" value="DSRM_RNAse_III_family"/>
    <property type="match status" value="1"/>
</dbReference>
<dbReference type="PROSITE" id="PS50142">
    <property type="entry name" value="RNASE_3_2"/>
    <property type="match status" value="1"/>
</dbReference>
<feature type="binding site" evidence="15">
    <location>
        <position position="104"/>
    </location>
    <ligand>
        <name>Mg(2+)</name>
        <dbReference type="ChEBI" id="CHEBI:18420"/>
    </ligand>
</feature>
<keyword evidence="15" id="KW-0699">rRNA-binding</keyword>
<keyword evidence="14 15" id="KW-0694">RNA-binding</keyword>
<dbReference type="GO" id="GO:0004525">
    <property type="term" value="F:ribonuclease III activity"/>
    <property type="evidence" value="ECO:0007669"/>
    <property type="project" value="UniProtKB-UniRule"/>
</dbReference>
<keyword evidence="7 15" id="KW-0507">mRNA processing</keyword>
<dbReference type="InterPro" id="IPR000999">
    <property type="entry name" value="RNase_III_dom"/>
</dbReference>
<dbReference type="GO" id="GO:0008033">
    <property type="term" value="P:tRNA processing"/>
    <property type="evidence" value="ECO:0007669"/>
    <property type="project" value="UniProtKB-KW"/>
</dbReference>
<reference evidence="18 19" key="1">
    <citation type="submission" date="2019-09" db="EMBL/GenBank/DDBJ databases">
        <title>Whole-genome sequence of the purple sulfur bacterium Thiohalocapsa marina DSM 19078.</title>
        <authorList>
            <person name="Kyndt J.A."/>
            <person name="Meyer T.E."/>
        </authorList>
    </citation>
    <scope>NUCLEOTIDE SEQUENCE [LARGE SCALE GENOMIC DNA]</scope>
    <source>
        <strain evidence="18 19">DSM 19078</strain>
    </source>
</reference>
<dbReference type="CDD" id="cd00593">
    <property type="entry name" value="RIBOc"/>
    <property type="match status" value="1"/>
</dbReference>
<dbReference type="Gene3D" id="3.30.160.20">
    <property type="match status" value="1"/>
</dbReference>
<sequence length="220" mass="24016">MGDDADPAQVPLLRQALTHRSAGPRNNERLEFVGDALLGLVIADALWQRFPDADEGELSRRRAALVNKESLAGLARGLRLGDYLCLGPGETRTGGHARDSILADALEAVIGAVYQAQGFAVARDMVLRVFAQSLARIGQQDAVKDPKTRLQEILQARRRQLPDYALADVGGKQHAQRFAVHCRLPDLGLISQGEGTSRRRAEQDAAEQMLKLLQEGGRHD</sequence>
<dbReference type="GO" id="GO:0046872">
    <property type="term" value="F:metal ion binding"/>
    <property type="evidence" value="ECO:0007669"/>
    <property type="project" value="UniProtKB-KW"/>
</dbReference>
<comment type="subunit">
    <text evidence="4 15">Homodimer.</text>
</comment>
<evidence type="ECO:0000256" key="15">
    <source>
        <dbReference type="HAMAP-Rule" id="MF_00104"/>
    </source>
</evidence>
<dbReference type="OrthoDB" id="9805026at2"/>
<dbReference type="InterPro" id="IPR036389">
    <property type="entry name" value="RNase_III_sf"/>
</dbReference>
<evidence type="ECO:0000256" key="12">
    <source>
        <dbReference type="ARBA" id="ARBA00022801"/>
    </source>
</evidence>
<dbReference type="GO" id="GO:0006397">
    <property type="term" value="P:mRNA processing"/>
    <property type="evidence" value="ECO:0007669"/>
    <property type="project" value="UniProtKB-UniRule"/>
</dbReference>
<accession>A0A5M8FST3</accession>
<dbReference type="EC" id="3.1.26.3" evidence="15"/>
<evidence type="ECO:0000256" key="10">
    <source>
        <dbReference type="ARBA" id="ARBA00022723"/>
    </source>
</evidence>